<dbReference type="PANTHER" id="PTHR34216:SF3">
    <property type="entry name" value="POLY-BETA-1,6-N-ACETYL-D-GLUCOSAMINE N-DEACETYLASE"/>
    <property type="match status" value="1"/>
</dbReference>
<evidence type="ECO:0000259" key="3">
    <source>
        <dbReference type="PROSITE" id="PS51677"/>
    </source>
</evidence>
<comment type="caution">
    <text evidence="4">The sequence shown here is derived from an EMBL/GenBank/DDBJ whole genome shotgun (WGS) entry which is preliminary data.</text>
</comment>
<organism evidence="4 5">
    <name type="scientific">Gimesia maris</name>
    <dbReference type="NCBI Taxonomy" id="122"/>
    <lineage>
        <taxon>Bacteria</taxon>
        <taxon>Pseudomonadati</taxon>
        <taxon>Planctomycetota</taxon>
        <taxon>Planctomycetia</taxon>
        <taxon>Planctomycetales</taxon>
        <taxon>Planctomycetaceae</taxon>
        <taxon>Gimesia</taxon>
    </lineage>
</organism>
<keyword evidence="2" id="KW-0732">Signal</keyword>
<dbReference type="Proteomes" id="UP000263642">
    <property type="component" value="Unassembled WGS sequence"/>
</dbReference>
<dbReference type="Pfam" id="PF01522">
    <property type="entry name" value="Polysacc_deac_1"/>
    <property type="match status" value="1"/>
</dbReference>
<dbReference type="AlphaFoldDB" id="A0A3D3RD15"/>
<dbReference type="SUPFAM" id="SSF88713">
    <property type="entry name" value="Glycoside hydrolase/deacetylase"/>
    <property type="match status" value="1"/>
</dbReference>
<name>A0A3D3RD15_9PLAN</name>
<sequence>MDASMQKPGDLTTVMYHYVREIKNSRYPGIKGLEFAGFKRQLDYLGSQYEFISAEQLIAYITGESADFPEKACLLTFDDGYRDHFDFVFPELMKRKISGCFFPPARPVEENSLLDVNAIHFILASATDTNRLFNDLNDELRARDFSESFIEQHISRLAQPGRYDPAEIIYIKRMLQRELPFELRTEITRQLFEKYVEKSEAEFSKELYMTAAEIEELVRSGMYVGNHTYHHFWLNAVAADTQEQEIDRSLQFLTNIGAPTRNWIMCYPYGAYNADTLEILQRKYCVIGFTTKVGASSLDRQAALEMNRFDTNDFPQ</sequence>
<proteinExistence type="predicted"/>
<dbReference type="Gene3D" id="3.20.20.370">
    <property type="entry name" value="Glycoside hydrolase/deacetylase"/>
    <property type="match status" value="1"/>
</dbReference>
<evidence type="ECO:0000256" key="1">
    <source>
        <dbReference type="ARBA" id="ARBA00004613"/>
    </source>
</evidence>
<dbReference type="GO" id="GO:0005576">
    <property type="term" value="C:extracellular region"/>
    <property type="evidence" value="ECO:0007669"/>
    <property type="project" value="UniProtKB-SubCell"/>
</dbReference>
<accession>A0A3D3RD15</accession>
<feature type="domain" description="NodB homology" evidence="3">
    <location>
        <begin position="71"/>
        <end position="316"/>
    </location>
</feature>
<evidence type="ECO:0000256" key="2">
    <source>
        <dbReference type="ARBA" id="ARBA00022729"/>
    </source>
</evidence>
<reference evidence="4 5" key="1">
    <citation type="journal article" date="2018" name="Nat. Biotechnol.">
        <title>A standardized bacterial taxonomy based on genome phylogeny substantially revises the tree of life.</title>
        <authorList>
            <person name="Parks D.H."/>
            <person name="Chuvochina M."/>
            <person name="Waite D.W."/>
            <person name="Rinke C."/>
            <person name="Skarshewski A."/>
            <person name="Chaumeil P.A."/>
            <person name="Hugenholtz P."/>
        </authorList>
    </citation>
    <scope>NUCLEOTIDE SEQUENCE [LARGE SCALE GENOMIC DNA]</scope>
    <source>
        <strain evidence="4">UBA9375</strain>
    </source>
</reference>
<dbReference type="GO" id="GO:0005975">
    <property type="term" value="P:carbohydrate metabolic process"/>
    <property type="evidence" value="ECO:0007669"/>
    <property type="project" value="InterPro"/>
</dbReference>
<evidence type="ECO:0000313" key="5">
    <source>
        <dbReference type="Proteomes" id="UP000263642"/>
    </source>
</evidence>
<dbReference type="InterPro" id="IPR051398">
    <property type="entry name" value="Polysacch_Deacetylase"/>
</dbReference>
<dbReference type="PROSITE" id="PS51677">
    <property type="entry name" value="NODB"/>
    <property type="match status" value="1"/>
</dbReference>
<comment type="subcellular location">
    <subcellularLocation>
        <location evidence="1">Secreted</location>
    </subcellularLocation>
</comment>
<dbReference type="EMBL" id="DQAY01000170">
    <property type="protein sequence ID" value="HCO26735.1"/>
    <property type="molecule type" value="Genomic_DNA"/>
</dbReference>
<dbReference type="PANTHER" id="PTHR34216">
    <property type="match status" value="1"/>
</dbReference>
<protein>
    <submittedName>
        <fullName evidence="4">Polysaccharide deacetylase</fullName>
    </submittedName>
</protein>
<evidence type="ECO:0000313" key="4">
    <source>
        <dbReference type="EMBL" id="HCO26735.1"/>
    </source>
</evidence>
<gene>
    <name evidence="4" type="ORF">DIT97_28360</name>
</gene>
<dbReference type="InterPro" id="IPR002509">
    <property type="entry name" value="NODB_dom"/>
</dbReference>
<dbReference type="CDD" id="cd10971">
    <property type="entry name" value="CE4_DAC_u2_5s"/>
    <property type="match status" value="1"/>
</dbReference>
<dbReference type="InterPro" id="IPR011330">
    <property type="entry name" value="Glyco_hydro/deAcase_b/a-brl"/>
</dbReference>
<dbReference type="GO" id="GO:0016810">
    <property type="term" value="F:hydrolase activity, acting on carbon-nitrogen (but not peptide) bonds"/>
    <property type="evidence" value="ECO:0007669"/>
    <property type="project" value="InterPro"/>
</dbReference>